<reference evidence="12" key="1">
    <citation type="submission" date="2019-08" db="EMBL/GenBank/DDBJ databases">
        <authorList>
            <person name="Kucharzyk K."/>
            <person name="Murdoch R.W."/>
            <person name="Higgins S."/>
            <person name="Loffler F."/>
        </authorList>
    </citation>
    <scope>NUCLEOTIDE SEQUENCE</scope>
</reference>
<evidence type="ECO:0000256" key="1">
    <source>
        <dbReference type="ARBA" id="ARBA00007894"/>
    </source>
</evidence>
<dbReference type="FunFam" id="3.40.50.620:FF:000127">
    <property type="entry name" value="Glutamate--tRNA ligase"/>
    <property type="match status" value="1"/>
</dbReference>
<dbReference type="EMBL" id="VSSQ01000798">
    <property type="protein sequence ID" value="MPM01478.1"/>
    <property type="molecule type" value="Genomic_DNA"/>
</dbReference>
<keyword evidence="6" id="KW-0067">ATP-binding</keyword>
<dbReference type="Pfam" id="PF00749">
    <property type="entry name" value="tRNA-synt_1c"/>
    <property type="match status" value="1"/>
</dbReference>
<keyword evidence="3" id="KW-0963">Cytoplasm</keyword>
<evidence type="ECO:0000256" key="6">
    <source>
        <dbReference type="ARBA" id="ARBA00022840"/>
    </source>
</evidence>
<feature type="domain" description="Aminoacyl-tRNA synthetase class I anticodon-binding" evidence="11">
    <location>
        <begin position="386"/>
        <end position="510"/>
    </location>
</feature>
<dbReference type="InterPro" id="IPR020058">
    <property type="entry name" value="Glu/Gln-tRNA-synth_Ib_cat-dom"/>
</dbReference>
<dbReference type="SUPFAM" id="SSF52374">
    <property type="entry name" value="Nucleotidylyl transferase"/>
    <property type="match status" value="1"/>
</dbReference>
<keyword evidence="8" id="KW-0030">Aminoacyl-tRNA synthetase</keyword>
<name>A0A644WD97_9ZZZZ</name>
<dbReference type="InterPro" id="IPR020061">
    <property type="entry name" value="Glu_tRNA_lig_a-bdl"/>
</dbReference>
<keyword evidence="5" id="KW-0547">Nucleotide-binding</keyword>
<evidence type="ECO:0000256" key="2">
    <source>
        <dbReference type="ARBA" id="ARBA00012835"/>
    </source>
</evidence>
<dbReference type="InterPro" id="IPR004527">
    <property type="entry name" value="Glu-tRNA-ligase_bac/mito"/>
</dbReference>
<feature type="domain" description="Glutamyl/glutaminyl-tRNA synthetase class Ib catalytic" evidence="10">
    <location>
        <begin position="11"/>
        <end position="355"/>
    </location>
</feature>
<dbReference type="GO" id="GO:0008270">
    <property type="term" value="F:zinc ion binding"/>
    <property type="evidence" value="ECO:0007669"/>
    <property type="project" value="InterPro"/>
</dbReference>
<evidence type="ECO:0000256" key="8">
    <source>
        <dbReference type="ARBA" id="ARBA00023146"/>
    </source>
</evidence>
<dbReference type="PANTHER" id="PTHR43311:SF2">
    <property type="entry name" value="GLUTAMATE--TRNA LIGASE, MITOCHONDRIAL-RELATED"/>
    <property type="match status" value="1"/>
</dbReference>
<dbReference type="NCBIfam" id="TIGR00464">
    <property type="entry name" value="gltX_bact"/>
    <property type="match status" value="1"/>
</dbReference>
<evidence type="ECO:0000259" key="11">
    <source>
        <dbReference type="Pfam" id="PF19269"/>
    </source>
</evidence>
<dbReference type="CDD" id="cd00808">
    <property type="entry name" value="GluRS_core"/>
    <property type="match status" value="1"/>
</dbReference>
<sequence>MGIINNNMEKQVRVRFAPSPTGPLHIGGVRTALYNYLFAKKHNGQFILRIEDTDQGRFVKGAEEYIIETFNWLGIKFDEGVGIGGSFAPYRQSDRKPMYRDYAMQLLGKGWAYYAFDTPEELEAIRKEYESHKRNFQYDNQTRARMRNSISLNDSEVKELLDNGTPYVIRFKFPENTEIKIQDLIRKEVVMNTNILDDKVLYKSDGMPTYHLANVVDDHLMQITHVIRGEEWLPSCPLHVMLYKAFEWEDTMPEFAHLPLLLKPDGNGKLSKRDGDRLGFPVFPLEWKDPKTNEISSGYRESGYLPKAVINFLALLGWNPGGEKELFEIEELIELFSMDRISKGGAKFDQEKAKWFNHQYIQMEDNEALANEFFKILTEKGINSPIEYIVKVVGLVKERCNFVKDFWEQSSFFFESPQDYDQKLIHKQWKPQSPEYLKEISQLLNDITSFSANEIDQLLHKYIEDNQLNMGNIMNTLRLVLVGKGKGPNLSEIIHLIGKEETLERINRAIEDINA</sequence>
<dbReference type="AlphaFoldDB" id="A0A644WD97"/>
<dbReference type="GO" id="GO:0005524">
    <property type="term" value="F:ATP binding"/>
    <property type="evidence" value="ECO:0007669"/>
    <property type="project" value="UniProtKB-KW"/>
</dbReference>
<gene>
    <name evidence="12" type="primary">gltX_16</name>
    <name evidence="12" type="ORF">SDC9_47718</name>
</gene>
<dbReference type="Gene3D" id="1.10.10.350">
    <property type="match status" value="1"/>
</dbReference>
<proteinExistence type="inferred from homology"/>
<dbReference type="InterPro" id="IPR000924">
    <property type="entry name" value="Glu/Gln-tRNA-synth"/>
</dbReference>
<accession>A0A644WD97</accession>
<dbReference type="GO" id="GO:0006424">
    <property type="term" value="P:glutamyl-tRNA aminoacylation"/>
    <property type="evidence" value="ECO:0007669"/>
    <property type="project" value="InterPro"/>
</dbReference>
<dbReference type="InterPro" id="IPR008925">
    <property type="entry name" value="aa_tRNA-synth_I_cd-bd_sf"/>
</dbReference>
<dbReference type="GO" id="GO:0000049">
    <property type="term" value="F:tRNA binding"/>
    <property type="evidence" value="ECO:0007669"/>
    <property type="project" value="InterPro"/>
</dbReference>
<evidence type="ECO:0000256" key="9">
    <source>
        <dbReference type="ARBA" id="ARBA00030865"/>
    </source>
</evidence>
<dbReference type="Gene3D" id="3.40.50.620">
    <property type="entry name" value="HUPs"/>
    <property type="match status" value="1"/>
</dbReference>
<evidence type="ECO:0000256" key="7">
    <source>
        <dbReference type="ARBA" id="ARBA00022917"/>
    </source>
</evidence>
<dbReference type="PRINTS" id="PR00987">
    <property type="entry name" value="TRNASYNTHGLU"/>
</dbReference>
<dbReference type="GO" id="GO:0005829">
    <property type="term" value="C:cytosol"/>
    <property type="evidence" value="ECO:0007669"/>
    <property type="project" value="TreeGrafter"/>
</dbReference>
<dbReference type="HAMAP" id="MF_00022">
    <property type="entry name" value="Glu_tRNA_synth_type1"/>
    <property type="match status" value="1"/>
</dbReference>
<dbReference type="InterPro" id="IPR045462">
    <property type="entry name" value="aa-tRNA-synth_I_cd-bd"/>
</dbReference>
<dbReference type="GO" id="GO:0004818">
    <property type="term" value="F:glutamate-tRNA ligase activity"/>
    <property type="evidence" value="ECO:0007669"/>
    <property type="project" value="UniProtKB-EC"/>
</dbReference>
<dbReference type="Gene3D" id="1.10.1160.10">
    <property type="entry name" value="Glutamyl-trna Synthetase, Domain 2"/>
    <property type="match status" value="1"/>
</dbReference>
<dbReference type="Gene3D" id="3.90.800.10">
    <property type="entry name" value="Glutamyl-tRNA Synthetase, Domain 3"/>
    <property type="match status" value="1"/>
</dbReference>
<dbReference type="Pfam" id="PF19269">
    <property type="entry name" value="Anticodon_2"/>
    <property type="match status" value="1"/>
</dbReference>
<evidence type="ECO:0000256" key="4">
    <source>
        <dbReference type="ARBA" id="ARBA00022598"/>
    </source>
</evidence>
<dbReference type="InterPro" id="IPR020751">
    <property type="entry name" value="aa-tRNA-synth_I_codon-bd_sub2"/>
</dbReference>
<evidence type="ECO:0000256" key="5">
    <source>
        <dbReference type="ARBA" id="ARBA00022741"/>
    </source>
</evidence>
<keyword evidence="4 12" id="KW-0436">Ligase</keyword>
<comment type="similarity">
    <text evidence="1">Belongs to the class-I aminoacyl-tRNA synthetase family. Glutamate--tRNA ligase type 1 subfamily.</text>
</comment>
<dbReference type="InterPro" id="IPR001412">
    <property type="entry name" value="aa-tRNA-synth_I_CS"/>
</dbReference>
<comment type="caution">
    <text evidence="12">The sequence shown here is derived from an EMBL/GenBank/DDBJ whole genome shotgun (WGS) entry which is preliminary data.</text>
</comment>
<evidence type="ECO:0000313" key="12">
    <source>
        <dbReference type="EMBL" id="MPM01478.1"/>
    </source>
</evidence>
<dbReference type="EC" id="6.1.1.17" evidence="2"/>
<keyword evidence="7" id="KW-0648">Protein biosynthesis</keyword>
<dbReference type="PROSITE" id="PS00178">
    <property type="entry name" value="AA_TRNA_LIGASE_I"/>
    <property type="match status" value="1"/>
</dbReference>
<dbReference type="SUPFAM" id="SSF48163">
    <property type="entry name" value="An anticodon-binding domain of class I aminoacyl-tRNA synthetases"/>
    <property type="match status" value="1"/>
</dbReference>
<dbReference type="InterPro" id="IPR014729">
    <property type="entry name" value="Rossmann-like_a/b/a_fold"/>
</dbReference>
<dbReference type="PANTHER" id="PTHR43311">
    <property type="entry name" value="GLUTAMATE--TRNA LIGASE"/>
    <property type="match status" value="1"/>
</dbReference>
<organism evidence="12">
    <name type="scientific">bioreactor metagenome</name>
    <dbReference type="NCBI Taxonomy" id="1076179"/>
    <lineage>
        <taxon>unclassified sequences</taxon>
        <taxon>metagenomes</taxon>
        <taxon>ecological metagenomes</taxon>
    </lineage>
</organism>
<protein>
    <recommendedName>
        <fullName evidence="2">glutamate--tRNA ligase</fullName>
        <ecNumber evidence="2">6.1.1.17</ecNumber>
    </recommendedName>
    <alternativeName>
        <fullName evidence="9">Glutamyl-tRNA synthetase</fullName>
    </alternativeName>
</protein>
<evidence type="ECO:0000256" key="3">
    <source>
        <dbReference type="ARBA" id="ARBA00022490"/>
    </source>
</evidence>
<dbReference type="InterPro" id="IPR033910">
    <property type="entry name" value="GluRS_core"/>
</dbReference>
<dbReference type="InterPro" id="IPR049940">
    <property type="entry name" value="GluQ/Sye"/>
</dbReference>
<evidence type="ECO:0000259" key="10">
    <source>
        <dbReference type="Pfam" id="PF00749"/>
    </source>
</evidence>